<dbReference type="GeneID" id="109019877"/>
<protein>
    <submittedName>
        <fullName evidence="3">Protein EARLY FLOWERING 5-like</fullName>
    </submittedName>
</protein>
<feature type="compositionally biased region" description="Pro residues" evidence="1">
    <location>
        <begin position="44"/>
        <end position="58"/>
    </location>
</feature>
<dbReference type="AlphaFoldDB" id="A0A2I4HNR8"/>
<dbReference type="Proteomes" id="UP000235220">
    <property type="component" value="Chromosome 9"/>
</dbReference>
<keyword evidence="2" id="KW-1185">Reference proteome</keyword>
<accession>A0A2I4HNR8</accession>
<evidence type="ECO:0000313" key="3">
    <source>
        <dbReference type="RefSeq" id="XP_018857798.1"/>
    </source>
</evidence>
<dbReference type="InParanoid" id="A0A2I4HNR8"/>
<dbReference type="KEGG" id="jre:109019877"/>
<feature type="region of interest" description="Disordered" evidence="1">
    <location>
        <begin position="1"/>
        <end position="81"/>
    </location>
</feature>
<reference evidence="3" key="1">
    <citation type="submission" date="2025-08" db="UniProtKB">
        <authorList>
            <consortium name="RefSeq"/>
        </authorList>
    </citation>
    <scope>IDENTIFICATION</scope>
    <source>
        <tissue evidence="3">Leaves</tissue>
    </source>
</reference>
<organism evidence="2 3">
    <name type="scientific">Juglans regia</name>
    <name type="common">English walnut</name>
    <dbReference type="NCBI Taxonomy" id="51240"/>
    <lineage>
        <taxon>Eukaryota</taxon>
        <taxon>Viridiplantae</taxon>
        <taxon>Streptophyta</taxon>
        <taxon>Embryophyta</taxon>
        <taxon>Tracheophyta</taxon>
        <taxon>Spermatophyta</taxon>
        <taxon>Magnoliopsida</taxon>
        <taxon>eudicotyledons</taxon>
        <taxon>Gunneridae</taxon>
        <taxon>Pentapetalae</taxon>
        <taxon>rosids</taxon>
        <taxon>fabids</taxon>
        <taxon>Fagales</taxon>
        <taxon>Juglandaceae</taxon>
        <taxon>Juglans</taxon>
    </lineage>
</organism>
<evidence type="ECO:0000313" key="2">
    <source>
        <dbReference type="Proteomes" id="UP000235220"/>
    </source>
</evidence>
<proteinExistence type="predicted"/>
<feature type="compositionally biased region" description="Polar residues" evidence="1">
    <location>
        <begin position="61"/>
        <end position="81"/>
    </location>
</feature>
<feature type="compositionally biased region" description="Polar residues" evidence="1">
    <location>
        <begin position="17"/>
        <end position="38"/>
    </location>
</feature>
<sequence>MQVCTMLPPPPLGLPMKSSNQTEGASSDADTNNFSATKDLSKLVPPPPPPRQQPPVPGPLTTLQSDVLPTGISSHPPTTASSRYAASISWSWTCRPCRTSWSYASANAKVVWSSGASPNDETTTSTGSSTYLPRR</sequence>
<gene>
    <name evidence="3" type="primary">LOC109019877</name>
</gene>
<feature type="compositionally biased region" description="Polar residues" evidence="1">
    <location>
        <begin position="114"/>
        <end position="135"/>
    </location>
</feature>
<evidence type="ECO:0000256" key="1">
    <source>
        <dbReference type="SAM" id="MobiDB-lite"/>
    </source>
</evidence>
<name>A0A2I4HNR8_JUGRE</name>
<feature type="region of interest" description="Disordered" evidence="1">
    <location>
        <begin position="113"/>
        <end position="135"/>
    </location>
</feature>
<dbReference type="RefSeq" id="XP_018857798.1">
    <property type="nucleotide sequence ID" value="XM_019002253.2"/>
</dbReference>